<dbReference type="Proteomes" id="UP001597545">
    <property type="component" value="Unassembled WGS sequence"/>
</dbReference>
<evidence type="ECO:0000313" key="2">
    <source>
        <dbReference type="Proteomes" id="UP001597545"/>
    </source>
</evidence>
<accession>A0ABW5KHJ2</accession>
<comment type="caution">
    <text evidence="1">The sequence shown here is derived from an EMBL/GenBank/DDBJ whole genome shotgun (WGS) entry which is preliminary data.</text>
</comment>
<organism evidence="1 2">
    <name type="scientific">Sphingobacterium suaedae</name>
    <dbReference type="NCBI Taxonomy" id="1686402"/>
    <lineage>
        <taxon>Bacteria</taxon>
        <taxon>Pseudomonadati</taxon>
        <taxon>Bacteroidota</taxon>
        <taxon>Sphingobacteriia</taxon>
        <taxon>Sphingobacteriales</taxon>
        <taxon>Sphingobacteriaceae</taxon>
        <taxon>Sphingobacterium</taxon>
    </lineage>
</organism>
<dbReference type="EMBL" id="JBHULR010000003">
    <property type="protein sequence ID" value="MFD2547608.1"/>
    <property type="molecule type" value="Genomic_DNA"/>
</dbReference>
<reference evidence="2" key="1">
    <citation type="journal article" date="2019" name="Int. J. Syst. Evol. Microbiol.">
        <title>The Global Catalogue of Microorganisms (GCM) 10K type strain sequencing project: providing services to taxonomists for standard genome sequencing and annotation.</title>
        <authorList>
            <consortium name="The Broad Institute Genomics Platform"/>
            <consortium name="The Broad Institute Genome Sequencing Center for Infectious Disease"/>
            <person name="Wu L."/>
            <person name="Ma J."/>
        </authorList>
    </citation>
    <scope>NUCLEOTIDE SEQUENCE [LARGE SCALE GENOMIC DNA]</scope>
    <source>
        <strain evidence="2">KCTC 42662</strain>
    </source>
</reference>
<name>A0ABW5KHJ2_9SPHI</name>
<evidence type="ECO:0000313" key="1">
    <source>
        <dbReference type="EMBL" id="MFD2547608.1"/>
    </source>
</evidence>
<gene>
    <name evidence="1" type="ORF">ACFSR5_08125</name>
</gene>
<keyword evidence="2" id="KW-1185">Reference proteome</keyword>
<sequence length="76" mass="8711">MLLVNEHELLVAQRICCVNFHARCVTIHLGIIQKDELQADFRMGEASNYTLFVANSILQMGIIRFWMTPSRGYLVA</sequence>
<proteinExistence type="predicted"/>
<dbReference type="RefSeq" id="WP_380902526.1">
    <property type="nucleotide sequence ID" value="NZ_JBHUEG010000007.1"/>
</dbReference>
<protein>
    <submittedName>
        <fullName evidence="1">Uncharacterized protein</fullName>
    </submittedName>
</protein>